<dbReference type="Proteomes" id="UP000761380">
    <property type="component" value="Unassembled WGS sequence"/>
</dbReference>
<dbReference type="EMBL" id="SVBY01000142">
    <property type="protein sequence ID" value="MBE6093791.1"/>
    <property type="molecule type" value="Genomic_DNA"/>
</dbReference>
<dbReference type="AlphaFoldDB" id="A0A927WKW3"/>
<evidence type="ECO:0000313" key="4">
    <source>
        <dbReference type="Proteomes" id="UP000761380"/>
    </source>
</evidence>
<feature type="domain" description="DUF3298" evidence="2">
    <location>
        <begin position="174"/>
        <end position="239"/>
    </location>
</feature>
<evidence type="ECO:0000259" key="2">
    <source>
        <dbReference type="Pfam" id="PF11738"/>
    </source>
</evidence>
<accession>A0A927WKW3</accession>
<reference evidence="3" key="1">
    <citation type="submission" date="2019-04" db="EMBL/GenBank/DDBJ databases">
        <title>Evolution of Biomass-Degrading Anaerobic Consortia Revealed by Metagenomics.</title>
        <authorList>
            <person name="Peng X."/>
        </authorList>
    </citation>
    <scope>NUCLEOTIDE SEQUENCE</scope>
    <source>
        <strain evidence="3">SIG240</strain>
    </source>
</reference>
<dbReference type="Pfam" id="PF11738">
    <property type="entry name" value="DUF3298"/>
    <property type="match status" value="1"/>
</dbReference>
<feature type="signal peptide" evidence="1">
    <location>
        <begin position="1"/>
        <end position="27"/>
    </location>
</feature>
<evidence type="ECO:0000313" key="3">
    <source>
        <dbReference type="EMBL" id="MBE6093791.1"/>
    </source>
</evidence>
<dbReference type="Gene3D" id="3.90.640.20">
    <property type="entry name" value="Heat-shock cognate protein, ATPase"/>
    <property type="match status" value="1"/>
</dbReference>
<dbReference type="InterPro" id="IPR021729">
    <property type="entry name" value="DUF3298"/>
</dbReference>
<dbReference type="Gene3D" id="3.30.565.40">
    <property type="entry name" value="Fervidobacterium nodosum Rt17-B1 like"/>
    <property type="match status" value="1"/>
</dbReference>
<sequence length="407" mass="45882">MLGKFKFNSLLCAGLIAVTFAGSVAEAAPRAIGGFFKQIRQQNFMDRDAQGEHEVLYQKFAGLAVDKELRERFPKLSTAIEQRTAADWARLQKDSKGMKAEAVQFRQESPNYYHPFAQDVDVIMRRADDAVVSYLEMEYTNGAGAHGMYGWQGVNFNTMTGEEIALSDVVKDMGRFTDILIAQLKKEHPDATFFDMEKQVRKYALMDKLNWTLDPRGVTVYFNPYAIAPYAEGLLQTTVLFQEQPQLFNEAYLETAEVYAQPFSDYYPLVTSLKDNDRRDVLSVDEGENKVTVTVNGRKTVFDLPLTKLQPVLVHMANKDNYLYIDGQTAEGSRQTLVLKVEKGKAHHVATLSYTFMHTIAVSPAEQQYWRFMTNPNGFYIDRAATAGHSTKTDICAVGPDGQLTFG</sequence>
<protein>
    <submittedName>
        <fullName evidence="3">DUF3298 and DUF4163 domain-containing protein</fullName>
    </submittedName>
</protein>
<dbReference type="InterPro" id="IPR037126">
    <property type="entry name" value="PdaC/RsiV-like_sf"/>
</dbReference>
<organism evidence="3 4">
    <name type="scientific">Selenomonas ruminantium</name>
    <dbReference type="NCBI Taxonomy" id="971"/>
    <lineage>
        <taxon>Bacteria</taxon>
        <taxon>Bacillati</taxon>
        <taxon>Bacillota</taxon>
        <taxon>Negativicutes</taxon>
        <taxon>Selenomonadales</taxon>
        <taxon>Selenomonadaceae</taxon>
        <taxon>Selenomonas</taxon>
    </lineage>
</organism>
<comment type="caution">
    <text evidence="3">The sequence shown here is derived from an EMBL/GenBank/DDBJ whole genome shotgun (WGS) entry which is preliminary data.</text>
</comment>
<proteinExistence type="predicted"/>
<name>A0A927WKW3_SELRU</name>
<gene>
    <name evidence="3" type="ORF">E7201_11610</name>
</gene>
<feature type="chain" id="PRO_5037135931" evidence="1">
    <location>
        <begin position="28"/>
        <end position="407"/>
    </location>
</feature>
<keyword evidence="1" id="KW-0732">Signal</keyword>
<evidence type="ECO:0000256" key="1">
    <source>
        <dbReference type="SAM" id="SignalP"/>
    </source>
</evidence>